<dbReference type="InterPro" id="IPR036259">
    <property type="entry name" value="MFS_trans_sf"/>
</dbReference>
<feature type="transmembrane region" description="Helical" evidence="6">
    <location>
        <begin position="131"/>
        <end position="153"/>
    </location>
</feature>
<feature type="transmembrane region" description="Helical" evidence="6">
    <location>
        <begin position="271"/>
        <end position="300"/>
    </location>
</feature>
<evidence type="ECO:0000256" key="2">
    <source>
        <dbReference type="ARBA" id="ARBA00022448"/>
    </source>
</evidence>
<evidence type="ECO:0000256" key="5">
    <source>
        <dbReference type="ARBA" id="ARBA00023136"/>
    </source>
</evidence>
<dbReference type="GO" id="GO:0016020">
    <property type="term" value="C:membrane"/>
    <property type="evidence" value="ECO:0007669"/>
    <property type="project" value="UniProtKB-SubCell"/>
</dbReference>
<reference evidence="8" key="2">
    <citation type="journal article" date="2023" name="IMA Fungus">
        <title>Comparative genomic study of the Penicillium genus elucidates a diverse pangenome and 15 lateral gene transfer events.</title>
        <authorList>
            <person name="Petersen C."/>
            <person name="Sorensen T."/>
            <person name="Nielsen M.R."/>
            <person name="Sondergaard T.E."/>
            <person name="Sorensen J.L."/>
            <person name="Fitzpatrick D.A."/>
            <person name="Frisvad J.C."/>
            <person name="Nielsen K.L."/>
        </authorList>
    </citation>
    <scope>NUCLEOTIDE SEQUENCE</scope>
    <source>
        <strain evidence="8">IBT 35673</strain>
    </source>
</reference>
<organism evidence="8 9">
    <name type="scientific">Penicillium brevicompactum</name>
    <dbReference type="NCBI Taxonomy" id="5074"/>
    <lineage>
        <taxon>Eukaryota</taxon>
        <taxon>Fungi</taxon>
        <taxon>Dikarya</taxon>
        <taxon>Ascomycota</taxon>
        <taxon>Pezizomycotina</taxon>
        <taxon>Eurotiomycetes</taxon>
        <taxon>Eurotiomycetidae</taxon>
        <taxon>Eurotiales</taxon>
        <taxon>Aspergillaceae</taxon>
        <taxon>Penicillium</taxon>
    </lineage>
</organism>
<dbReference type="EMBL" id="JAPZBQ010000003">
    <property type="protein sequence ID" value="KAJ5340097.1"/>
    <property type="molecule type" value="Genomic_DNA"/>
</dbReference>
<evidence type="ECO:0000256" key="6">
    <source>
        <dbReference type="SAM" id="Phobius"/>
    </source>
</evidence>
<dbReference type="Pfam" id="PF07690">
    <property type="entry name" value="MFS_1"/>
    <property type="match status" value="1"/>
</dbReference>
<evidence type="ECO:0000313" key="9">
    <source>
        <dbReference type="Proteomes" id="UP001147695"/>
    </source>
</evidence>
<dbReference type="GO" id="GO:0022857">
    <property type="term" value="F:transmembrane transporter activity"/>
    <property type="evidence" value="ECO:0007669"/>
    <property type="project" value="InterPro"/>
</dbReference>
<sequence>ADRRVLPLLLLGFAVYQLDRTNIASALTGGFARIISVETNTINLGNQLMFLGVILLEIPSNMMLHKIGPRRWISGQVFVFGLVACLQIFLHNKSGFLATRSILGLTEAGYIPCAMYTLSTWYDADQLTTRIAILFFGMFGGTAISPLLGAGLLRLDGKGGLFGWQWIFLGKAEILHTHHAIFSSTVVEGLFAIATSVVLFFFLPEGPVTTPNLEDQEYGSANTPSTDAHRPHISLRIVWETVTNVRKLPHFVATGCVFSTWNPLTTYTPSIIVELGFAAIEANALAAIGSLLTLPIILFFAWMSDKLQRRGVVVMISISIYLASLVILRVLQPHVNKWGRLGLWTLVNAFAVGYHPIHNAWIQVNCKSSEERSVSVA</sequence>
<feature type="transmembrane region" description="Helical" evidence="6">
    <location>
        <begin position="72"/>
        <end position="90"/>
    </location>
</feature>
<evidence type="ECO:0000256" key="1">
    <source>
        <dbReference type="ARBA" id="ARBA00004141"/>
    </source>
</evidence>
<dbReference type="AlphaFoldDB" id="A0A9W9QL84"/>
<dbReference type="InterPro" id="IPR020846">
    <property type="entry name" value="MFS_dom"/>
</dbReference>
<dbReference type="Proteomes" id="UP001147695">
    <property type="component" value="Unassembled WGS sequence"/>
</dbReference>
<evidence type="ECO:0000256" key="3">
    <source>
        <dbReference type="ARBA" id="ARBA00022692"/>
    </source>
</evidence>
<evidence type="ECO:0000259" key="7">
    <source>
        <dbReference type="PROSITE" id="PS50850"/>
    </source>
</evidence>
<keyword evidence="3 6" id="KW-0812">Transmembrane</keyword>
<dbReference type="SUPFAM" id="SSF103473">
    <property type="entry name" value="MFS general substrate transporter"/>
    <property type="match status" value="1"/>
</dbReference>
<protein>
    <recommendedName>
        <fullName evidence="7">Major facilitator superfamily (MFS) profile domain-containing protein</fullName>
    </recommendedName>
</protein>
<feature type="non-terminal residue" evidence="8">
    <location>
        <position position="377"/>
    </location>
</feature>
<comment type="subcellular location">
    <subcellularLocation>
        <location evidence="1">Membrane</location>
        <topology evidence="1">Multi-pass membrane protein</topology>
    </subcellularLocation>
</comment>
<comment type="caution">
    <text evidence="8">The sequence shown here is derived from an EMBL/GenBank/DDBJ whole genome shotgun (WGS) entry which is preliminary data.</text>
</comment>
<feature type="transmembrane region" description="Helical" evidence="6">
    <location>
        <begin position="312"/>
        <end position="331"/>
    </location>
</feature>
<evidence type="ECO:0000313" key="8">
    <source>
        <dbReference type="EMBL" id="KAJ5340097.1"/>
    </source>
</evidence>
<keyword evidence="5 6" id="KW-0472">Membrane</keyword>
<keyword evidence="4 6" id="KW-1133">Transmembrane helix</keyword>
<proteinExistence type="predicted"/>
<reference evidence="8" key="1">
    <citation type="submission" date="2022-12" db="EMBL/GenBank/DDBJ databases">
        <authorList>
            <person name="Petersen C."/>
        </authorList>
    </citation>
    <scope>NUCLEOTIDE SEQUENCE</scope>
    <source>
        <strain evidence="8">IBT 35673</strain>
    </source>
</reference>
<dbReference type="Gene3D" id="1.20.1250.20">
    <property type="entry name" value="MFS general substrate transporter like domains"/>
    <property type="match status" value="2"/>
</dbReference>
<gene>
    <name evidence="8" type="ORF">N7452_006825</name>
</gene>
<dbReference type="PANTHER" id="PTHR43791:SF32">
    <property type="entry name" value="MAJOR FACILITATOR SUPERFAMILY (MFS) PROFILE DOMAIN-CONTAINING PROTEIN"/>
    <property type="match status" value="1"/>
</dbReference>
<feature type="domain" description="Major facilitator superfamily (MFS) profile" evidence="7">
    <location>
        <begin position="5"/>
        <end position="377"/>
    </location>
</feature>
<keyword evidence="2" id="KW-0813">Transport</keyword>
<dbReference type="InterPro" id="IPR011701">
    <property type="entry name" value="MFS"/>
</dbReference>
<accession>A0A9W9QL84</accession>
<dbReference type="PANTHER" id="PTHR43791">
    <property type="entry name" value="PERMEASE-RELATED"/>
    <property type="match status" value="1"/>
</dbReference>
<feature type="transmembrane region" description="Helical" evidence="6">
    <location>
        <begin position="180"/>
        <end position="203"/>
    </location>
</feature>
<name>A0A9W9QL84_PENBR</name>
<dbReference type="PROSITE" id="PS50850">
    <property type="entry name" value="MFS"/>
    <property type="match status" value="1"/>
</dbReference>
<evidence type="ECO:0000256" key="4">
    <source>
        <dbReference type="ARBA" id="ARBA00022989"/>
    </source>
</evidence>